<keyword evidence="1" id="KW-0540">Nuclease</keyword>
<protein>
    <submittedName>
        <fullName evidence="1">Putative 3'-5' exonuclease related to the exonuclease domain of PolB</fullName>
    </submittedName>
</protein>
<proteinExistence type="predicted"/>
<dbReference type="EMBL" id="SJPF01000005">
    <property type="protein sequence ID" value="TWT30680.1"/>
    <property type="molecule type" value="Genomic_DNA"/>
</dbReference>
<evidence type="ECO:0000313" key="1">
    <source>
        <dbReference type="EMBL" id="TWT30680.1"/>
    </source>
</evidence>
<evidence type="ECO:0000313" key="2">
    <source>
        <dbReference type="Proteomes" id="UP000318878"/>
    </source>
</evidence>
<dbReference type="InterPro" id="IPR012337">
    <property type="entry name" value="RNaseH-like_sf"/>
</dbReference>
<sequence>MIVFDIETGPAPEETLRKFLPDLPAAQHPGDFDPSSVKLGNTKDQAKIDAKYRDAAAKHAEAVAKFEEDQKTAADDHWAKFIDKAALSPITGQVVAIGYYSANNGAFVHQDITQKSEREMITTFWSQFSKNEHSHRSMVGHNIFEFDLPFLVRRSWALDIAVPPNARKGRYWSDLFVDTLDYWNLGQRMNKPAANFDALAAFFKTAGKPEGTDGSQFYDMLTTDYDRAIAYLKSDVEQPAAWIDAMGITL</sequence>
<dbReference type="SUPFAM" id="SSF53098">
    <property type="entry name" value="Ribonuclease H-like"/>
    <property type="match status" value="1"/>
</dbReference>
<dbReference type="Proteomes" id="UP000318878">
    <property type="component" value="Unassembled WGS sequence"/>
</dbReference>
<dbReference type="AlphaFoldDB" id="A0A5C5UYF0"/>
<dbReference type="InterPro" id="IPR036397">
    <property type="entry name" value="RNaseH_sf"/>
</dbReference>
<reference evidence="1 2" key="1">
    <citation type="submission" date="2019-02" db="EMBL/GenBank/DDBJ databases">
        <title>Deep-cultivation of Planctomycetes and their phenomic and genomic characterization uncovers novel biology.</title>
        <authorList>
            <person name="Wiegand S."/>
            <person name="Jogler M."/>
            <person name="Boedeker C."/>
            <person name="Pinto D."/>
            <person name="Vollmers J."/>
            <person name="Rivas-Marin E."/>
            <person name="Kohn T."/>
            <person name="Peeters S.H."/>
            <person name="Heuer A."/>
            <person name="Rast P."/>
            <person name="Oberbeckmann S."/>
            <person name="Bunk B."/>
            <person name="Jeske O."/>
            <person name="Meyerdierks A."/>
            <person name="Storesund J.E."/>
            <person name="Kallscheuer N."/>
            <person name="Luecker S."/>
            <person name="Lage O.M."/>
            <person name="Pohl T."/>
            <person name="Merkel B.J."/>
            <person name="Hornburger P."/>
            <person name="Mueller R.-W."/>
            <person name="Bruemmer F."/>
            <person name="Labrenz M."/>
            <person name="Spormann A.M."/>
            <person name="Op Den Camp H."/>
            <person name="Overmann J."/>
            <person name="Amann R."/>
            <person name="Jetten M.S.M."/>
            <person name="Mascher T."/>
            <person name="Medema M.H."/>
            <person name="Devos D.P."/>
            <person name="Kaster A.-K."/>
            <person name="Ovreas L."/>
            <person name="Rohde M."/>
            <person name="Galperin M.Y."/>
            <person name="Jogler C."/>
        </authorList>
    </citation>
    <scope>NUCLEOTIDE SEQUENCE [LARGE SCALE GENOMIC DNA]</scope>
    <source>
        <strain evidence="1 2">Enr8</strain>
    </source>
</reference>
<organism evidence="1 2">
    <name type="scientific">Blastopirellula retiformator</name>
    <dbReference type="NCBI Taxonomy" id="2527970"/>
    <lineage>
        <taxon>Bacteria</taxon>
        <taxon>Pseudomonadati</taxon>
        <taxon>Planctomycetota</taxon>
        <taxon>Planctomycetia</taxon>
        <taxon>Pirellulales</taxon>
        <taxon>Pirellulaceae</taxon>
        <taxon>Blastopirellula</taxon>
    </lineage>
</organism>
<dbReference type="GO" id="GO:0003676">
    <property type="term" value="F:nucleic acid binding"/>
    <property type="evidence" value="ECO:0007669"/>
    <property type="project" value="InterPro"/>
</dbReference>
<keyword evidence="1" id="KW-0269">Exonuclease</keyword>
<dbReference type="RefSeq" id="WP_146435326.1">
    <property type="nucleotide sequence ID" value="NZ_SJPF01000005.1"/>
</dbReference>
<name>A0A5C5UYF0_9BACT</name>
<dbReference type="Gene3D" id="3.30.420.10">
    <property type="entry name" value="Ribonuclease H-like superfamily/Ribonuclease H"/>
    <property type="match status" value="1"/>
</dbReference>
<keyword evidence="1" id="KW-0378">Hydrolase</keyword>
<dbReference type="OrthoDB" id="9773351at2"/>
<keyword evidence="2" id="KW-1185">Reference proteome</keyword>
<dbReference type="GO" id="GO:0004527">
    <property type="term" value="F:exonuclease activity"/>
    <property type="evidence" value="ECO:0007669"/>
    <property type="project" value="UniProtKB-KW"/>
</dbReference>
<comment type="caution">
    <text evidence="1">The sequence shown here is derived from an EMBL/GenBank/DDBJ whole genome shotgun (WGS) entry which is preliminary data.</text>
</comment>
<gene>
    <name evidence="1" type="ORF">Enr8_42030</name>
</gene>
<accession>A0A5C5UYF0</accession>